<accession>A0A541BPB5</accession>
<evidence type="ECO:0000313" key="2">
    <source>
        <dbReference type="Proteomes" id="UP000316256"/>
    </source>
</evidence>
<dbReference type="InterPro" id="IPR058532">
    <property type="entry name" value="YjbR/MT2646/Rv2570-like"/>
</dbReference>
<reference evidence="1 2" key="1">
    <citation type="submission" date="2019-06" db="EMBL/GenBank/DDBJ databases">
        <title>Rhodococcus spaelei sp. nov., isolated from a cave.</title>
        <authorList>
            <person name="Lee S.D."/>
        </authorList>
    </citation>
    <scope>NUCLEOTIDE SEQUENCE [LARGE SCALE GENOMIC DNA]</scope>
    <source>
        <strain evidence="1 2">C9-5</strain>
    </source>
</reference>
<keyword evidence="2" id="KW-1185">Reference proteome</keyword>
<dbReference type="InterPro" id="IPR038056">
    <property type="entry name" value="YjbR-like_sf"/>
</dbReference>
<gene>
    <name evidence="1" type="ORF">FK531_05700</name>
</gene>
<dbReference type="Gene3D" id="3.90.1150.30">
    <property type="match status" value="1"/>
</dbReference>
<organism evidence="1 2">
    <name type="scientific">Rhodococcus spelaei</name>
    <dbReference type="NCBI Taxonomy" id="2546320"/>
    <lineage>
        <taxon>Bacteria</taxon>
        <taxon>Bacillati</taxon>
        <taxon>Actinomycetota</taxon>
        <taxon>Actinomycetes</taxon>
        <taxon>Mycobacteriales</taxon>
        <taxon>Nocardiaceae</taxon>
        <taxon>Rhodococcus</taxon>
    </lineage>
</organism>
<dbReference type="GO" id="GO:0003677">
    <property type="term" value="F:DNA binding"/>
    <property type="evidence" value="ECO:0007669"/>
    <property type="project" value="UniProtKB-KW"/>
</dbReference>
<dbReference type="SUPFAM" id="SSF142906">
    <property type="entry name" value="YjbR-like"/>
    <property type="match status" value="1"/>
</dbReference>
<keyword evidence="1" id="KW-0238">DNA-binding</keyword>
<dbReference type="AlphaFoldDB" id="A0A541BPB5"/>
<proteinExistence type="predicted"/>
<evidence type="ECO:0000313" key="1">
    <source>
        <dbReference type="EMBL" id="TQF74140.1"/>
    </source>
</evidence>
<dbReference type="RefSeq" id="WP_142096073.1">
    <property type="nucleotide sequence ID" value="NZ_VIGH01000002.1"/>
</dbReference>
<dbReference type="OrthoDB" id="8479417at2"/>
<name>A0A541BPB5_9NOCA</name>
<dbReference type="EMBL" id="VIGH01000002">
    <property type="protein sequence ID" value="TQF74140.1"/>
    <property type="molecule type" value="Genomic_DNA"/>
</dbReference>
<dbReference type="Proteomes" id="UP000316256">
    <property type="component" value="Unassembled WGS sequence"/>
</dbReference>
<comment type="caution">
    <text evidence="1">The sequence shown here is derived from an EMBL/GenBank/DDBJ whole genome shotgun (WGS) entry which is preliminary data.</text>
</comment>
<sequence length="130" mass="14620">MTVPRPLDRLRALCLALPEATERVSHGEPAWFVRRTPQFVTFADRHHDARVAFWAAAPPGAQQDWIGRDPGRFFVPPYVGGRGWVGVYLDVALDGPLAERHWVDVEDIVEHAYRSVAPAKLIALLDRTVD</sequence>
<protein>
    <submittedName>
        <fullName evidence="1">MmcQ/YjbR family DNA-binding protein</fullName>
    </submittedName>
</protein>
<dbReference type="Pfam" id="PF04237">
    <property type="entry name" value="YjbR"/>
    <property type="match status" value="1"/>
</dbReference>